<dbReference type="Proteomes" id="UP001215280">
    <property type="component" value="Unassembled WGS sequence"/>
</dbReference>
<accession>A0AAD7HME6</accession>
<feature type="non-terminal residue" evidence="2">
    <location>
        <position position="1"/>
    </location>
</feature>
<dbReference type="Pfam" id="PF18803">
    <property type="entry name" value="CxC2"/>
    <property type="match status" value="2"/>
</dbReference>
<reference evidence="2" key="1">
    <citation type="submission" date="2023-03" db="EMBL/GenBank/DDBJ databases">
        <title>Massive genome expansion in bonnet fungi (Mycena s.s.) driven by repeated elements and novel gene families across ecological guilds.</title>
        <authorList>
            <consortium name="Lawrence Berkeley National Laboratory"/>
            <person name="Harder C.B."/>
            <person name="Miyauchi S."/>
            <person name="Viragh M."/>
            <person name="Kuo A."/>
            <person name="Thoen E."/>
            <person name="Andreopoulos B."/>
            <person name="Lu D."/>
            <person name="Skrede I."/>
            <person name="Drula E."/>
            <person name="Henrissat B."/>
            <person name="Morin E."/>
            <person name="Kohler A."/>
            <person name="Barry K."/>
            <person name="LaButti K."/>
            <person name="Morin E."/>
            <person name="Salamov A."/>
            <person name="Lipzen A."/>
            <person name="Mereny Z."/>
            <person name="Hegedus B."/>
            <person name="Baldrian P."/>
            <person name="Stursova M."/>
            <person name="Weitz H."/>
            <person name="Taylor A."/>
            <person name="Grigoriev I.V."/>
            <person name="Nagy L.G."/>
            <person name="Martin F."/>
            <person name="Kauserud H."/>
        </authorList>
    </citation>
    <scope>NUCLEOTIDE SEQUENCE</scope>
    <source>
        <strain evidence="2">CBHHK188m</strain>
    </source>
</reference>
<evidence type="ECO:0000313" key="3">
    <source>
        <dbReference type="Proteomes" id="UP001215280"/>
    </source>
</evidence>
<proteinExistence type="predicted"/>
<organism evidence="2 3">
    <name type="scientific">Mycena maculata</name>
    <dbReference type="NCBI Taxonomy" id="230809"/>
    <lineage>
        <taxon>Eukaryota</taxon>
        <taxon>Fungi</taxon>
        <taxon>Dikarya</taxon>
        <taxon>Basidiomycota</taxon>
        <taxon>Agaricomycotina</taxon>
        <taxon>Agaricomycetes</taxon>
        <taxon>Agaricomycetidae</taxon>
        <taxon>Agaricales</taxon>
        <taxon>Marasmiineae</taxon>
        <taxon>Mycenaceae</taxon>
        <taxon>Mycena</taxon>
    </lineage>
</organism>
<keyword evidence="3" id="KW-1185">Reference proteome</keyword>
<feature type="domain" description="CxC2-like cysteine cluster KDZ transposase-associated" evidence="1">
    <location>
        <begin position="89"/>
        <end position="137"/>
    </location>
</feature>
<dbReference type="EMBL" id="JARJLG010000248">
    <property type="protein sequence ID" value="KAJ7723324.1"/>
    <property type="molecule type" value="Genomic_DNA"/>
</dbReference>
<dbReference type="InterPro" id="IPR041457">
    <property type="entry name" value="CxC2_KDZ-assoc"/>
</dbReference>
<comment type="caution">
    <text evidence="2">The sequence shown here is derived from an EMBL/GenBank/DDBJ whole genome shotgun (WGS) entry which is preliminary data.</text>
</comment>
<feature type="domain" description="CxC2-like cysteine cluster KDZ transposase-associated" evidence="1">
    <location>
        <begin position="171"/>
        <end position="227"/>
    </location>
</feature>
<sequence length="264" mass="30158">PLKTWYPHNDKYVKDQLLREGRGPPSVYSHCATRDCPHPADFHCVDQACIGHIMHCARCILSSHAQLPTHFIEVSEWTGTHFKRSRTRLHNLGLRVQLGHPPGVVCPFKWAAPHDFVLYDLPGVHDINVDFCGCLRQVHSGDSPGPDGEGVWRDVQDDFAWEEVPIEDVHAVPHRPQLLQTCWWPGTVRTPNTCSMFALCQLFQIINCLGKLSAYDFLWGLEQCTNHDGLDKPPVSFTFDETWRCADGEQDRQKPFMLLYPCTF</sequence>
<evidence type="ECO:0000313" key="2">
    <source>
        <dbReference type="EMBL" id="KAJ7723324.1"/>
    </source>
</evidence>
<gene>
    <name evidence="2" type="ORF">DFH07DRAFT_759526</name>
</gene>
<dbReference type="AlphaFoldDB" id="A0AAD7HME6"/>
<name>A0AAD7HME6_9AGAR</name>
<evidence type="ECO:0000259" key="1">
    <source>
        <dbReference type="Pfam" id="PF18803"/>
    </source>
</evidence>
<protein>
    <recommendedName>
        <fullName evidence="1">CxC2-like cysteine cluster KDZ transposase-associated domain-containing protein</fullName>
    </recommendedName>
</protein>